<evidence type="ECO:0000256" key="1">
    <source>
        <dbReference type="SAM" id="MobiDB-lite"/>
    </source>
</evidence>
<comment type="caution">
    <text evidence="2">The sequence shown here is derived from an EMBL/GenBank/DDBJ whole genome shotgun (WGS) entry which is preliminary data.</text>
</comment>
<organism evidence="2 3">
    <name type="scientific">Plutella xylostella</name>
    <name type="common">Diamondback moth</name>
    <name type="synonym">Plutella maculipennis</name>
    <dbReference type="NCBI Taxonomy" id="51655"/>
    <lineage>
        <taxon>Eukaryota</taxon>
        <taxon>Metazoa</taxon>
        <taxon>Ecdysozoa</taxon>
        <taxon>Arthropoda</taxon>
        <taxon>Hexapoda</taxon>
        <taxon>Insecta</taxon>
        <taxon>Pterygota</taxon>
        <taxon>Neoptera</taxon>
        <taxon>Endopterygota</taxon>
        <taxon>Lepidoptera</taxon>
        <taxon>Glossata</taxon>
        <taxon>Ditrysia</taxon>
        <taxon>Yponomeutoidea</taxon>
        <taxon>Plutellidae</taxon>
        <taxon>Plutella</taxon>
    </lineage>
</organism>
<feature type="region of interest" description="Disordered" evidence="1">
    <location>
        <begin position="118"/>
        <end position="143"/>
    </location>
</feature>
<gene>
    <name evidence="2" type="ORF">PLXY2_LOCUS14149</name>
</gene>
<dbReference type="AlphaFoldDB" id="A0A8S4G5Z5"/>
<name>A0A8S4G5Z5_PLUXY</name>
<accession>A0A8S4G5Z5</accession>
<feature type="compositionally biased region" description="Low complexity" evidence="1">
    <location>
        <begin position="127"/>
        <end position="139"/>
    </location>
</feature>
<dbReference type="Proteomes" id="UP000653454">
    <property type="component" value="Unassembled WGS sequence"/>
</dbReference>
<reference evidence="2" key="1">
    <citation type="submission" date="2020-11" db="EMBL/GenBank/DDBJ databases">
        <authorList>
            <person name="Whiteford S."/>
        </authorList>
    </citation>
    <scope>NUCLEOTIDE SEQUENCE</scope>
</reference>
<sequence>MTSVTIRVQNEDFEEEQGAGHYLNGKMDKQLFEGIMGGSGRYRIPELPPAVASGTCPVLTKIVQRCREVGPAGRRPRSAVLASLQPSSRFATFGEAPPTTWRLVFLSEADTGMRGRHGVPARGAGGADDAQGAPRQPVGRARRRVRGQPLLSATLKMNLNWQRAIQR</sequence>
<evidence type="ECO:0000313" key="3">
    <source>
        <dbReference type="Proteomes" id="UP000653454"/>
    </source>
</evidence>
<keyword evidence="3" id="KW-1185">Reference proteome</keyword>
<evidence type="ECO:0000313" key="2">
    <source>
        <dbReference type="EMBL" id="CAG9135920.1"/>
    </source>
</evidence>
<dbReference type="EMBL" id="CAJHNJ030000118">
    <property type="protein sequence ID" value="CAG9135920.1"/>
    <property type="molecule type" value="Genomic_DNA"/>
</dbReference>
<proteinExistence type="predicted"/>
<protein>
    <submittedName>
        <fullName evidence="2">(diamondback moth) hypothetical protein</fullName>
    </submittedName>
</protein>